<evidence type="ECO:0000256" key="1">
    <source>
        <dbReference type="SAM" id="MobiDB-lite"/>
    </source>
</evidence>
<feature type="compositionally biased region" description="Basic residues" evidence="1">
    <location>
        <begin position="45"/>
        <end position="56"/>
    </location>
</feature>
<feature type="region of interest" description="Disordered" evidence="1">
    <location>
        <begin position="41"/>
        <end position="64"/>
    </location>
</feature>
<organism evidence="2 3">
    <name type="scientific">Ameca splendens</name>
    <dbReference type="NCBI Taxonomy" id="208324"/>
    <lineage>
        <taxon>Eukaryota</taxon>
        <taxon>Metazoa</taxon>
        <taxon>Chordata</taxon>
        <taxon>Craniata</taxon>
        <taxon>Vertebrata</taxon>
        <taxon>Euteleostomi</taxon>
        <taxon>Actinopterygii</taxon>
        <taxon>Neopterygii</taxon>
        <taxon>Teleostei</taxon>
        <taxon>Neoteleostei</taxon>
        <taxon>Acanthomorphata</taxon>
        <taxon>Ovalentaria</taxon>
        <taxon>Atherinomorphae</taxon>
        <taxon>Cyprinodontiformes</taxon>
        <taxon>Goodeidae</taxon>
        <taxon>Ameca</taxon>
    </lineage>
</organism>
<evidence type="ECO:0000313" key="3">
    <source>
        <dbReference type="Proteomes" id="UP001469553"/>
    </source>
</evidence>
<protein>
    <submittedName>
        <fullName evidence="2">Uncharacterized protein</fullName>
    </submittedName>
</protein>
<proteinExistence type="predicted"/>
<dbReference type="EMBL" id="JAHRIP010041625">
    <property type="protein sequence ID" value="MEQ2297149.1"/>
    <property type="molecule type" value="Genomic_DNA"/>
</dbReference>
<reference evidence="2 3" key="1">
    <citation type="submission" date="2021-06" db="EMBL/GenBank/DDBJ databases">
        <authorList>
            <person name="Palmer J.M."/>
        </authorList>
    </citation>
    <scope>NUCLEOTIDE SEQUENCE [LARGE SCALE GENOMIC DNA]</scope>
    <source>
        <strain evidence="2 3">AS_MEX2019</strain>
        <tissue evidence="2">Muscle</tissue>
    </source>
</reference>
<sequence length="218" mass="25194">IFNGRIDINSINNPIYAMNTCTPQFFMPNVVYPADKNCLNSENKHSRKTKRVHHTSKSPETENGLDPCRAFFENQRNAHQLNTTKYAPACTKRRKMDTQESPKHPTSSCMLDFVSSLDQQNSEVPSGPSAQQHQTQLDSIFMLLEDNMVSFVKNELKKIQKVLSLNFPECCDSQRDEMEVLEGEDEEQRRSSREAFEKITLNFLKKMKQEDLAERLKT</sequence>
<evidence type="ECO:0000313" key="2">
    <source>
        <dbReference type="EMBL" id="MEQ2297149.1"/>
    </source>
</evidence>
<dbReference type="Proteomes" id="UP001469553">
    <property type="component" value="Unassembled WGS sequence"/>
</dbReference>
<keyword evidence="3" id="KW-1185">Reference proteome</keyword>
<comment type="caution">
    <text evidence="2">The sequence shown here is derived from an EMBL/GenBank/DDBJ whole genome shotgun (WGS) entry which is preliminary data.</text>
</comment>
<accession>A0ABV0YTD3</accession>
<gene>
    <name evidence="2" type="ORF">AMECASPLE_031763</name>
</gene>
<name>A0ABV0YTD3_9TELE</name>
<feature type="non-terminal residue" evidence="2">
    <location>
        <position position="218"/>
    </location>
</feature>
<feature type="non-terminal residue" evidence="2">
    <location>
        <position position="1"/>
    </location>
</feature>